<dbReference type="OrthoDB" id="10261640at2759"/>
<accession>Q6BRU2</accession>
<dbReference type="SMART" id="SM00320">
    <property type="entry name" value="WD40"/>
    <property type="match status" value="8"/>
</dbReference>
<evidence type="ECO:0000256" key="4">
    <source>
        <dbReference type="SAM" id="MobiDB-lite"/>
    </source>
</evidence>
<feature type="repeat" description="WD" evidence="3">
    <location>
        <begin position="71"/>
        <end position="102"/>
    </location>
</feature>
<evidence type="ECO:0000256" key="1">
    <source>
        <dbReference type="ARBA" id="ARBA00022574"/>
    </source>
</evidence>
<dbReference type="InParanoid" id="Q6BRU2"/>
<dbReference type="AlphaFoldDB" id="Q6BRU2"/>
<keyword evidence="1 3" id="KW-0853">WD repeat</keyword>
<dbReference type="PROSITE" id="PS50082">
    <property type="entry name" value="WD_REPEATS_2"/>
    <property type="match status" value="1"/>
</dbReference>
<dbReference type="InterPro" id="IPR051179">
    <property type="entry name" value="WD_repeat_multifunction"/>
</dbReference>
<evidence type="ECO:0000313" key="6">
    <source>
        <dbReference type="Proteomes" id="UP000000599"/>
    </source>
</evidence>
<dbReference type="VEuPathDB" id="FungiDB:DEHA2D13816g"/>
<feature type="compositionally biased region" description="Acidic residues" evidence="4">
    <location>
        <begin position="15"/>
        <end position="50"/>
    </location>
</feature>
<dbReference type="RefSeq" id="XP_459078.2">
    <property type="nucleotide sequence ID" value="XM_459078.1"/>
</dbReference>
<dbReference type="SUPFAM" id="SSF50978">
    <property type="entry name" value="WD40 repeat-like"/>
    <property type="match status" value="1"/>
</dbReference>
<protein>
    <submittedName>
        <fullName evidence="5">DEHA2D13816p</fullName>
    </submittedName>
</protein>
<dbReference type="OMA" id="GPDEVMW"/>
<dbReference type="InterPro" id="IPR015943">
    <property type="entry name" value="WD40/YVTN_repeat-like_dom_sf"/>
</dbReference>
<sequence>MTDEYAEQTDQHQVEEDEEYLNMNEVEEEVPEDDVNVPASDEDEDADMDVDGDDDTETLEIDMSNNSWAYFDQHKDSIFTIFKHPTLPMVVTGGGDNTAFMWTTHTQPPRFVGELQGHKESVISGGFTHDGKYVVTGDMNGFIQVHKSTKSGQKWTKFADLEEVEEVLWITVHPSLPYFAFGANDGSVWCYQIDESSNSLVQLMSGFSHSLECNSGIFVNTDKGEDELTLVSVSEDGTVVNWNCFTGAVNYKLQPYDDFKGVESPWVSLKANKNVIALGGRDGQLAIINNDSGKIVHTIRTLENAEDEAELSIEALSWCSAPSINLLAVGLVSGDLLLFDTLQWRLRKSVKIDDTITKLEFVEGTPYLIGSSMNGKIYKWDARTAEEIFVGVGHNMGVLDFAVLENGNKLITAGDEGAALVFVTQQ</sequence>
<dbReference type="EMBL" id="CR382136">
    <property type="protein sequence ID" value="CAG87246.2"/>
    <property type="molecule type" value="Genomic_DNA"/>
</dbReference>
<dbReference type="FunFam" id="2.130.10.10:FF:000630">
    <property type="entry name" value="Ribosome assembly protein SQT1"/>
    <property type="match status" value="1"/>
</dbReference>
<dbReference type="InterPro" id="IPR001680">
    <property type="entry name" value="WD40_rpt"/>
</dbReference>
<organism evidence="5 6">
    <name type="scientific">Debaryomyces hansenii (strain ATCC 36239 / CBS 767 / BCRC 21394 / JCM 1990 / NBRC 0083 / IGC 2968)</name>
    <name type="common">Yeast</name>
    <name type="synonym">Torulaspora hansenii</name>
    <dbReference type="NCBI Taxonomy" id="284592"/>
    <lineage>
        <taxon>Eukaryota</taxon>
        <taxon>Fungi</taxon>
        <taxon>Dikarya</taxon>
        <taxon>Ascomycota</taxon>
        <taxon>Saccharomycotina</taxon>
        <taxon>Pichiomycetes</taxon>
        <taxon>Debaryomycetaceae</taxon>
        <taxon>Debaryomyces</taxon>
    </lineage>
</organism>
<dbReference type="KEGG" id="dha:DEHA2D13816g"/>
<dbReference type="STRING" id="284592.Q6BRU2"/>
<evidence type="ECO:0000256" key="3">
    <source>
        <dbReference type="PROSITE-ProRule" id="PRU00221"/>
    </source>
</evidence>
<evidence type="ECO:0000313" key="5">
    <source>
        <dbReference type="EMBL" id="CAG87246.2"/>
    </source>
</evidence>
<dbReference type="Pfam" id="PF00400">
    <property type="entry name" value="WD40"/>
    <property type="match status" value="2"/>
</dbReference>
<dbReference type="PANTHER" id="PTHR19857">
    <property type="entry name" value="MITOCHONDRIAL DIVISION PROTEIN 1-RELATED"/>
    <property type="match status" value="1"/>
</dbReference>
<evidence type="ECO:0000256" key="2">
    <source>
        <dbReference type="ARBA" id="ARBA00022737"/>
    </source>
</evidence>
<dbReference type="FunCoup" id="Q6BRU2">
    <property type="interactions" value="650"/>
</dbReference>
<keyword evidence="2" id="KW-0677">Repeat</keyword>
<dbReference type="Proteomes" id="UP000000599">
    <property type="component" value="Chromosome D"/>
</dbReference>
<proteinExistence type="predicted"/>
<dbReference type="InterPro" id="IPR036322">
    <property type="entry name" value="WD40_repeat_dom_sf"/>
</dbReference>
<dbReference type="PANTHER" id="PTHR19857:SF8">
    <property type="entry name" value="ANGIO-ASSOCIATED MIGRATORY CELL PROTEIN"/>
    <property type="match status" value="1"/>
</dbReference>
<name>Q6BRU2_DEBHA</name>
<dbReference type="Gene3D" id="2.130.10.10">
    <property type="entry name" value="YVTN repeat-like/Quinoprotein amine dehydrogenase"/>
    <property type="match status" value="1"/>
</dbReference>
<gene>
    <name evidence="5" type="ordered locus">DEHA2D13816g</name>
</gene>
<keyword evidence="6" id="KW-1185">Reference proteome</keyword>
<feature type="region of interest" description="Disordered" evidence="4">
    <location>
        <begin position="1"/>
        <end position="50"/>
    </location>
</feature>
<dbReference type="HOGENOM" id="CLU_000288_57_9_1"/>
<dbReference type="eggNOG" id="KOG0296">
    <property type="taxonomic scope" value="Eukaryota"/>
</dbReference>
<reference evidence="5 6" key="1">
    <citation type="journal article" date="2004" name="Nature">
        <title>Genome evolution in yeasts.</title>
        <authorList>
            <consortium name="Genolevures"/>
            <person name="Dujon B."/>
            <person name="Sherman D."/>
            <person name="Fischer G."/>
            <person name="Durrens P."/>
            <person name="Casaregola S."/>
            <person name="Lafontaine I."/>
            <person name="de Montigny J."/>
            <person name="Marck C."/>
            <person name="Neuveglise C."/>
            <person name="Talla E."/>
            <person name="Goffard N."/>
            <person name="Frangeul L."/>
            <person name="Aigle M."/>
            <person name="Anthouard V."/>
            <person name="Babour A."/>
            <person name="Barbe V."/>
            <person name="Barnay S."/>
            <person name="Blanchin S."/>
            <person name="Beckerich J.M."/>
            <person name="Beyne E."/>
            <person name="Bleykasten C."/>
            <person name="Boisrame A."/>
            <person name="Boyer J."/>
            <person name="Cattolico L."/>
            <person name="Confanioleri F."/>
            <person name="de Daruvar A."/>
            <person name="Despons L."/>
            <person name="Fabre E."/>
            <person name="Fairhead C."/>
            <person name="Ferry-Dumazet H."/>
            <person name="Groppi A."/>
            <person name="Hantraye F."/>
            <person name="Hennequin C."/>
            <person name="Jauniaux N."/>
            <person name="Joyet P."/>
            <person name="Kachouri R."/>
            <person name="Kerrest A."/>
            <person name="Koszul R."/>
            <person name="Lemaire M."/>
            <person name="Lesur I."/>
            <person name="Ma L."/>
            <person name="Muller H."/>
            <person name="Nicaud J.M."/>
            <person name="Nikolski M."/>
            <person name="Oztas S."/>
            <person name="Ozier-Kalogeropoulos O."/>
            <person name="Pellenz S."/>
            <person name="Potier S."/>
            <person name="Richard G.F."/>
            <person name="Straub M.L."/>
            <person name="Suleau A."/>
            <person name="Swennene D."/>
            <person name="Tekaia F."/>
            <person name="Wesolowski-Louvel M."/>
            <person name="Westhof E."/>
            <person name="Wirth B."/>
            <person name="Zeniou-Meyer M."/>
            <person name="Zivanovic I."/>
            <person name="Bolotin-Fukuhara M."/>
            <person name="Thierry A."/>
            <person name="Bouchier C."/>
            <person name="Caudron B."/>
            <person name="Scarpelli C."/>
            <person name="Gaillardin C."/>
            <person name="Weissenbach J."/>
            <person name="Wincker P."/>
            <person name="Souciet J.L."/>
        </authorList>
    </citation>
    <scope>NUCLEOTIDE SEQUENCE [LARGE SCALE GENOMIC DNA]</scope>
    <source>
        <strain evidence="6">ATCC 36239 / CBS 767 / BCRC 21394 / JCM 1990 / NBRC 0083 / IGC 2968</strain>
    </source>
</reference>
<dbReference type="GeneID" id="2900916"/>